<name>A0A919Q3G5_9ACTN</name>
<gene>
    <name evidence="1" type="ORF">Dsi01nite_112210</name>
</gene>
<organism evidence="1 2">
    <name type="scientific">Dactylosporangium siamense</name>
    <dbReference type="NCBI Taxonomy" id="685454"/>
    <lineage>
        <taxon>Bacteria</taxon>
        <taxon>Bacillati</taxon>
        <taxon>Actinomycetota</taxon>
        <taxon>Actinomycetes</taxon>
        <taxon>Micromonosporales</taxon>
        <taxon>Micromonosporaceae</taxon>
        <taxon>Dactylosporangium</taxon>
    </lineage>
</organism>
<keyword evidence="2" id="KW-1185">Reference proteome</keyword>
<evidence type="ECO:0000313" key="1">
    <source>
        <dbReference type="EMBL" id="GIG53180.1"/>
    </source>
</evidence>
<reference evidence="1" key="1">
    <citation type="submission" date="2021-01" db="EMBL/GenBank/DDBJ databases">
        <title>Whole genome shotgun sequence of Dactylosporangium siamense NBRC 106093.</title>
        <authorList>
            <person name="Komaki H."/>
            <person name="Tamura T."/>
        </authorList>
    </citation>
    <scope>NUCLEOTIDE SEQUENCE</scope>
    <source>
        <strain evidence="1">NBRC 106093</strain>
    </source>
</reference>
<protein>
    <submittedName>
        <fullName evidence="1">Uncharacterized protein</fullName>
    </submittedName>
</protein>
<dbReference type="AlphaFoldDB" id="A0A919Q3G5"/>
<evidence type="ECO:0000313" key="2">
    <source>
        <dbReference type="Proteomes" id="UP000660611"/>
    </source>
</evidence>
<comment type="caution">
    <text evidence="1">The sequence shown here is derived from an EMBL/GenBank/DDBJ whole genome shotgun (WGS) entry which is preliminary data.</text>
</comment>
<proteinExistence type="predicted"/>
<dbReference type="EMBL" id="BONQ01000217">
    <property type="protein sequence ID" value="GIG53180.1"/>
    <property type="molecule type" value="Genomic_DNA"/>
</dbReference>
<sequence length="70" mass="7816">MHASGSLTASTGGWETAFRLLLCFVQECGSERPIELASRHMPGLSHRVAARMFGRSRAHRLLLHLLDTDR</sequence>
<dbReference type="Proteomes" id="UP000660611">
    <property type="component" value="Unassembled WGS sequence"/>
</dbReference>
<accession>A0A919Q3G5</accession>